<reference evidence="1" key="1">
    <citation type="submission" date="2021-06" db="EMBL/GenBank/DDBJ databases">
        <authorList>
            <person name="Kallberg Y."/>
            <person name="Tangrot J."/>
            <person name="Rosling A."/>
        </authorList>
    </citation>
    <scope>NUCLEOTIDE SEQUENCE</scope>
    <source>
        <strain evidence="1">IL203A</strain>
    </source>
</reference>
<feature type="non-terminal residue" evidence="1">
    <location>
        <position position="1"/>
    </location>
</feature>
<dbReference type="EMBL" id="CAJVPU010026226">
    <property type="protein sequence ID" value="CAG8699143.1"/>
    <property type="molecule type" value="Genomic_DNA"/>
</dbReference>
<keyword evidence="2" id="KW-1185">Reference proteome</keyword>
<organism evidence="1 2">
    <name type="scientific">Dentiscutata heterogama</name>
    <dbReference type="NCBI Taxonomy" id="1316150"/>
    <lineage>
        <taxon>Eukaryota</taxon>
        <taxon>Fungi</taxon>
        <taxon>Fungi incertae sedis</taxon>
        <taxon>Mucoromycota</taxon>
        <taxon>Glomeromycotina</taxon>
        <taxon>Glomeromycetes</taxon>
        <taxon>Diversisporales</taxon>
        <taxon>Gigasporaceae</taxon>
        <taxon>Dentiscutata</taxon>
    </lineage>
</organism>
<evidence type="ECO:0000313" key="2">
    <source>
        <dbReference type="Proteomes" id="UP000789702"/>
    </source>
</evidence>
<sequence length="81" mass="9907">DVLFTVENLNKQDQLDPKKKWKEIREQFLLGPFLTIKRDVAKYHAHNCQILRPIRQFHRHQAKCIWRNWIRKRMNAQKKGG</sequence>
<feature type="non-terminal residue" evidence="1">
    <location>
        <position position="81"/>
    </location>
</feature>
<comment type="caution">
    <text evidence="1">The sequence shown here is derived from an EMBL/GenBank/DDBJ whole genome shotgun (WGS) entry which is preliminary data.</text>
</comment>
<gene>
    <name evidence="1" type="ORF">DHETER_LOCUS11666</name>
</gene>
<protein>
    <submittedName>
        <fullName evidence="1">5203_t:CDS:1</fullName>
    </submittedName>
</protein>
<dbReference type="Proteomes" id="UP000789702">
    <property type="component" value="Unassembled WGS sequence"/>
</dbReference>
<evidence type="ECO:0000313" key="1">
    <source>
        <dbReference type="EMBL" id="CAG8699143.1"/>
    </source>
</evidence>
<proteinExistence type="predicted"/>
<accession>A0ACA9PA29</accession>
<name>A0ACA9PA29_9GLOM</name>